<keyword evidence="3" id="KW-1185">Reference proteome</keyword>
<evidence type="ECO:0000313" key="3">
    <source>
        <dbReference type="Proteomes" id="UP000824469"/>
    </source>
</evidence>
<sequence>PPLKVPVNVACEVLEPNDEEENGIYNEQEEEADEELEEPSGSQVHFVTSEGVDDEYDYDDVVAEMN</sequence>
<dbReference type="AlphaFoldDB" id="A0AA38FLE8"/>
<evidence type="ECO:0000313" key="2">
    <source>
        <dbReference type="EMBL" id="KAH9306219.1"/>
    </source>
</evidence>
<feature type="region of interest" description="Disordered" evidence="1">
    <location>
        <begin position="16"/>
        <end position="54"/>
    </location>
</feature>
<protein>
    <submittedName>
        <fullName evidence="2">Uncharacterized protein</fullName>
    </submittedName>
</protein>
<dbReference type="EMBL" id="JAHRHJ020000008">
    <property type="protein sequence ID" value="KAH9306219.1"/>
    <property type="molecule type" value="Genomic_DNA"/>
</dbReference>
<gene>
    <name evidence="2" type="ORF">KI387_010623</name>
</gene>
<feature type="non-terminal residue" evidence="2">
    <location>
        <position position="66"/>
    </location>
</feature>
<organism evidence="2 3">
    <name type="scientific">Taxus chinensis</name>
    <name type="common">Chinese yew</name>
    <name type="synonym">Taxus wallichiana var. chinensis</name>
    <dbReference type="NCBI Taxonomy" id="29808"/>
    <lineage>
        <taxon>Eukaryota</taxon>
        <taxon>Viridiplantae</taxon>
        <taxon>Streptophyta</taxon>
        <taxon>Embryophyta</taxon>
        <taxon>Tracheophyta</taxon>
        <taxon>Spermatophyta</taxon>
        <taxon>Pinopsida</taxon>
        <taxon>Pinidae</taxon>
        <taxon>Conifers II</taxon>
        <taxon>Cupressales</taxon>
        <taxon>Taxaceae</taxon>
        <taxon>Taxus</taxon>
    </lineage>
</organism>
<feature type="non-terminal residue" evidence="2">
    <location>
        <position position="1"/>
    </location>
</feature>
<feature type="compositionally biased region" description="Acidic residues" evidence="1">
    <location>
        <begin position="16"/>
        <end position="38"/>
    </location>
</feature>
<name>A0AA38FLE8_TAXCH</name>
<accession>A0AA38FLE8</accession>
<comment type="caution">
    <text evidence="2">The sequence shown here is derived from an EMBL/GenBank/DDBJ whole genome shotgun (WGS) entry which is preliminary data.</text>
</comment>
<dbReference type="Proteomes" id="UP000824469">
    <property type="component" value="Unassembled WGS sequence"/>
</dbReference>
<proteinExistence type="predicted"/>
<evidence type="ECO:0000256" key="1">
    <source>
        <dbReference type="SAM" id="MobiDB-lite"/>
    </source>
</evidence>
<reference evidence="2 3" key="1">
    <citation type="journal article" date="2021" name="Nat. Plants">
        <title>The Taxus genome provides insights into paclitaxel biosynthesis.</title>
        <authorList>
            <person name="Xiong X."/>
            <person name="Gou J."/>
            <person name="Liao Q."/>
            <person name="Li Y."/>
            <person name="Zhou Q."/>
            <person name="Bi G."/>
            <person name="Li C."/>
            <person name="Du R."/>
            <person name="Wang X."/>
            <person name="Sun T."/>
            <person name="Guo L."/>
            <person name="Liang H."/>
            <person name="Lu P."/>
            <person name="Wu Y."/>
            <person name="Zhang Z."/>
            <person name="Ro D.K."/>
            <person name="Shang Y."/>
            <person name="Huang S."/>
            <person name="Yan J."/>
        </authorList>
    </citation>
    <scope>NUCLEOTIDE SEQUENCE [LARGE SCALE GENOMIC DNA]</scope>
    <source>
        <strain evidence="2">Ta-2019</strain>
    </source>
</reference>